<comment type="function">
    <text evidence="2">Functions as a ribosomal silencing factor. Interacts with ribosomal protein uL14 (rplN), blocking formation of intersubunit bridge B8. Prevents association of the 30S and 50S ribosomal subunits and the formation of functional ribosomes, thus repressing translation.</text>
</comment>
<name>A0A6N8UBI5_9FIRM</name>
<dbReference type="GO" id="GO:0090071">
    <property type="term" value="P:negative regulation of ribosome biogenesis"/>
    <property type="evidence" value="ECO:0007669"/>
    <property type="project" value="UniProtKB-UniRule"/>
</dbReference>
<dbReference type="Pfam" id="PF02410">
    <property type="entry name" value="RsfS"/>
    <property type="match status" value="1"/>
</dbReference>
<dbReference type="GO" id="GO:0005737">
    <property type="term" value="C:cytoplasm"/>
    <property type="evidence" value="ECO:0007669"/>
    <property type="project" value="UniProtKB-SubCell"/>
</dbReference>
<dbReference type="GO" id="GO:0017148">
    <property type="term" value="P:negative regulation of translation"/>
    <property type="evidence" value="ECO:0007669"/>
    <property type="project" value="UniProtKB-UniRule"/>
</dbReference>
<dbReference type="AlphaFoldDB" id="A0A6N8UBI5"/>
<dbReference type="InterPro" id="IPR004394">
    <property type="entry name" value="Iojap/RsfS/C7orf30"/>
</dbReference>
<evidence type="ECO:0000313" key="3">
    <source>
        <dbReference type="EMBL" id="MXQ73899.1"/>
    </source>
</evidence>
<proteinExistence type="inferred from homology"/>
<keyword evidence="4" id="KW-1185">Reference proteome</keyword>
<evidence type="ECO:0000313" key="4">
    <source>
        <dbReference type="Proteomes" id="UP000434036"/>
    </source>
</evidence>
<dbReference type="Gene3D" id="3.30.460.10">
    <property type="entry name" value="Beta Polymerase, domain 2"/>
    <property type="match status" value="1"/>
</dbReference>
<dbReference type="PANTHER" id="PTHR21043">
    <property type="entry name" value="IOJAP SUPERFAMILY ORTHOLOG"/>
    <property type="match status" value="1"/>
</dbReference>
<dbReference type="NCBIfam" id="TIGR00090">
    <property type="entry name" value="rsfS_iojap_ybeB"/>
    <property type="match status" value="1"/>
</dbReference>
<dbReference type="RefSeq" id="WP_160625299.1">
    <property type="nucleotide sequence ID" value="NZ_WUUQ01000002.1"/>
</dbReference>
<reference evidence="3 4" key="2">
    <citation type="submission" date="2020-01" db="EMBL/GenBank/DDBJ databases">
        <title>Clostridiaceae sp. nov. isolated from the gut of human by culturomics.</title>
        <authorList>
            <person name="Chang Y."/>
        </authorList>
    </citation>
    <scope>NUCLEOTIDE SEQUENCE [LARGE SCALE GENOMIC DNA]</scope>
    <source>
        <strain evidence="3 4">DONG20-135</strain>
    </source>
</reference>
<comment type="similarity">
    <text evidence="1 2">Belongs to the Iojap/RsfS family.</text>
</comment>
<keyword evidence="2" id="KW-0678">Repressor</keyword>
<protein>
    <recommendedName>
        <fullName evidence="2">Ribosomal silencing factor RsfS</fullName>
    </recommendedName>
</protein>
<keyword evidence="2" id="KW-0810">Translation regulation</keyword>
<keyword evidence="2" id="KW-0963">Cytoplasm</keyword>
<dbReference type="EMBL" id="WUUQ01000002">
    <property type="protein sequence ID" value="MXQ73899.1"/>
    <property type="molecule type" value="Genomic_DNA"/>
</dbReference>
<dbReference type="GO" id="GO:0042256">
    <property type="term" value="P:cytosolic ribosome assembly"/>
    <property type="evidence" value="ECO:0007669"/>
    <property type="project" value="UniProtKB-UniRule"/>
</dbReference>
<dbReference type="InterPro" id="IPR043519">
    <property type="entry name" value="NT_sf"/>
</dbReference>
<dbReference type="PANTHER" id="PTHR21043:SF0">
    <property type="entry name" value="MITOCHONDRIAL ASSEMBLY OF RIBOSOMAL LARGE SUBUNIT PROTEIN 1"/>
    <property type="match status" value="1"/>
</dbReference>
<organism evidence="3 4">
    <name type="scientific">Copranaerobaculum intestinale</name>
    <dbReference type="NCBI Taxonomy" id="2692629"/>
    <lineage>
        <taxon>Bacteria</taxon>
        <taxon>Bacillati</taxon>
        <taxon>Bacillota</taxon>
        <taxon>Erysipelotrichia</taxon>
        <taxon>Erysipelotrichales</taxon>
        <taxon>Erysipelotrichaceae</taxon>
        <taxon>Copranaerobaculum</taxon>
    </lineage>
</organism>
<accession>A0A6N8UBI5</accession>
<sequence length="111" mass="12910">MNEILKKAVHALDEKKANRITVYDFREINPYMEYVVIASASNQRQVWALADHVVDSAKEAGYDLRAIEGTRESRWVLVDLHDVVVHVFLEEEREHYGLEKLYADVPRLEAL</sequence>
<dbReference type="GO" id="GO:0043023">
    <property type="term" value="F:ribosomal large subunit binding"/>
    <property type="evidence" value="ECO:0007669"/>
    <property type="project" value="TreeGrafter"/>
</dbReference>
<gene>
    <name evidence="2 3" type="primary">rsfS</name>
    <name evidence="3" type="ORF">GSF08_08095</name>
</gene>
<comment type="caution">
    <text evidence="3">The sequence shown here is derived from an EMBL/GenBank/DDBJ whole genome shotgun (WGS) entry which is preliminary data.</text>
</comment>
<dbReference type="HAMAP" id="MF_01477">
    <property type="entry name" value="Iojap_RsfS"/>
    <property type="match status" value="1"/>
</dbReference>
<evidence type="ECO:0000256" key="1">
    <source>
        <dbReference type="ARBA" id="ARBA00010574"/>
    </source>
</evidence>
<reference evidence="3 4" key="1">
    <citation type="submission" date="2019-12" db="EMBL/GenBank/DDBJ databases">
        <authorList>
            <person name="Yang R."/>
        </authorList>
    </citation>
    <scope>NUCLEOTIDE SEQUENCE [LARGE SCALE GENOMIC DNA]</scope>
    <source>
        <strain evidence="3 4">DONG20-135</strain>
    </source>
</reference>
<dbReference type="SUPFAM" id="SSF81301">
    <property type="entry name" value="Nucleotidyltransferase"/>
    <property type="match status" value="1"/>
</dbReference>
<comment type="subunit">
    <text evidence="2">Interacts with ribosomal protein uL14 (rplN).</text>
</comment>
<comment type="subcellular location">
    <subcellularLocation>
        <location evidence="2">Cytoplasm</location>
    </subcellularLocation>
</comment>
<evidence type="ECO:0000256" key="2">
    <source>
        <dbReference type="HAMAP-Rule" id="MF_01477"/>
    </source>
</evidence>
<dbReference type="Proteomes" id="UP000434036">
    <property type="component" value="Unassembled WGS sequence"/>
</dbReference>